<dbReference type="CDD" id="cd10456">
    <property type="entry name" value="GIY-YIG_UPF0213"/>
    <property type="match status" value="1"/>
</dbReference>
<dbReference type="EMBL" id="PFBI01000004">
    <property type="protein sequence ID" value="PIR84796.1"/>
    <property type="molecule type" value="Genomic_DNA"/>
</dbReference>
<evidence type="ECO:0000313" key="3">
    <source>
        <dbReference type="EMBL" id="PIR84796.1"/>
    </source>
</evidence>
<name>A0A2H0UGI7_9BACT</name>
<comment type="caution">
    <text evidence="3">The sequence shown here is derived from an EMBL/GenBank/DDBJ whole genome shotgun (WGS) entry which is preliminary data.</text>
</comment>
<dbReference type="PANTHER" id="PTHR34477:SF1">
    <property type="entry name" value="UPF0213 PROTEIN YHBQ"/>
    <property type="match status" value="1"/>
</dbReference>
<dbReference type="Pfam" id="PF01541">
    <property type="entry name" value="GIY-YIG"/>
    <property type="match status" value="1"/>
</dbReference>
<reference evidence="4" key="1">
    <citation type="submission" date="2017-09" db="EMBL/GenBank/DDBJ databases">
        <title>Depth-based differentiation of microbial function through sediment-hosted aquifers and enrichment of novel symbionts in the deep terrestrial subsurface.</title>
        <authorList>
            <person name="Probst A.J."/>
            <person name="Ladd B."/>
            <person name="Jarett J.K."/>
            <person name="Geller-Mcgrath D.E."/>
            <person name="Sieber C.M.K."/>
            <person name="Emerson J.B."/>
            <person name="Anantharaman K."/>
            <person name="Thomas B.C."/>
            <person name="Malmstrom R."/>
            <person name="Stieglmeier M."/>
            <person name="Klingl A."/>
            <person name="Woyke T."/>
            <person name="Ryan C.M."/>
            <person name="Banfield J.F."/>
        </authorList>
    </citation>
    <scope>NUCLEOTIDE SEQUENCE [LARGE SCALE GENOMIC DNA]</scope>
</reference>
<dbReference type="InterPro" id="IPR035901">
    <property type="entry name" value="GIY-YIG_endonuc_sf"/>
</dbReference>
<protein>
    <recommendedName>
        <fullName evidence="2">GIY-YIG domain-containing protein</fullName>
    </recommendedName>
</protein>
<comment type="similarity">
    <text evidence="1">Belongs to the UPF0213 family.</text>
</comment>
<evidence type="ECO:0000313" key="4">
    <source>
        <dbReference type="Proteomes" id="UP000229344"/>
    </source>
</evidence>
<dbReference type="SUPFAM" id="SSF82771">
    <property type="entry name" value="GIY-YIG endonuclease"/>
    <property type="match status" value="1"/>
</dbReference>
<dbReference type="AlphaFoldDB" id="A0A2H0UGI7"/>
<sequence>MNETNTSLYFVYILKCADGTYYTGTTNNLTARVEAHNTKDTAAKYTKARRPVHLVYQEEASTKGAALSREYEIKQLTRAEKETLIATLSI</sequence>
<accession>A0A2H0UGI7</accession>
<dbReference type="PROSITE" id="PS50164">
    <property type="entry name" value="GIY_YIG"/>
    <property type="match status" value="1"/>
</dbReference>
<dbReference type="InterPro" id="IPR000305">
    <property type="entry name" value="GIY-YIG_endonuc"/>
</dbReference>
<dbReference type="Proteomes" id="UP000229344">
    <property type="component" value="Unassembled WGS sequence"/>
</dbReference>
<organism evidence="3 4">
    <name type="scientific">Candidatus Kaiserbacteria bacterium CG10_big_fil_rev_8_21_14_0_10_47_16</name>
    <dbReference type="NCBI Taxonomy" id="1974608"/>
    <lineage>
        <taxon>Bacteria</taxon>
        <taxon>Candidatus Kaiseribacteriota</taxon>
    </lineage>
</organism>
<dbReference type="PANTHER" id="PTHR34477">
    <property type="entry name" value="UPF0213 PROTEIN YHBQ"/>
    <property type="match status" value="1"/>
</dbReference>
<dbReference type="InterPro" id="IPR050190">
    <property type="entry name" value="UPF0213_domain"/>
</dbReference>
<gene>
    <name evidence="3" type="ORF">COU16_01255</name>
</gene>
<evidence type="ECO:0000256" key="1">
    <source>
        <dbReference type="ARBA" id="ARBA00007435"/>
    </source>
</evidence>
<evidence type="ECO:0000259" key="2">
    <source>
        <dbReference type="PROSITE" id="PS50164"/>
    </source>
</evidence>
<feature type="domain" description="GIY-YIG" evidence="2">
    <location>
        <begin position="7"/>
        <end position="83"/>
    </location>
</feature>
<dbReference type="SMART" id="SM00465">
    <property type="entry name" value="GIYc"/>
    <property type="match status" value="1"/>
</dbReference>
<proteinExistence type="inferred from homology"/>
<dbReference type="Gene3D" id="3.40.1440.10">
    <property type="entry name" value="GIY-YIG endonuclease"/>
    <property type="match status" value="1"/>
</dbReference>